<organism evidence="2 3">
    <name type="scientific">Tritonibacter litoralis</name>
    <dbReference type="NCBI Taxonomy" id="2662264"/>
    <lineage>
        <taxon>Bacteria</taxon>
        <taxon>Pseudomonadati</taxon>
        <taxon>Pseudomonadota</taxon>
        <taxon>Alphaproteobacteria</taxon>
        <taxon>Rhodobacterales</taxon>
        <taxon>Paracoccaceae</taxon>
        <taxon>Tritonibacter</taxon>
    </lineage>
</organism>
<proteinExistence type="predicted"/>
<accession>A0A843YHZ3</accession>
<gene>
    <name evidence="2" type="ORF">GFB49_11360</name>
</gene>
<feature type="signal peptide" evidence="1">
    <location>
        <begin position="1"/>
        <end position="19"/>
    </location>
</feature>
<keyword evidence="3" id="KW-1185">Reference proteome</keyword>
<dbReference type="Gene3D" id="2.30.30.40">
    <property type="entry name" value="SH3 Domains"/>
    <property type="match status" value="1"/>
</dbReference>
<reference evidence="2 3" key="1">
    <citation type="submission" date="2019-10" db="EMBL/GenBank/DDBJ databases">
        <title>Epibacterium sp. nov., isolated from seawater.</title>
        <authorList>
            <person name="Zhang X."/>
            <person name="Li N."/>
        </authorList>
    </citation>
    <scope>NUCLEOTIDE SEQUENCE [LARGE SCALE GENOMIC DNA]</scope>
    <source>
        <strain evidence="2 3">SM1979</strain>
    </source>
</reference>
<comment type="caution">
    <text evidence="2">The sequence shown here is derived from an EMBL/GenBank/DDBJ whole genome shotgun (WGS) entry which is preliminary data.</text>
</comment>
<evidence type="ECO:0000313" key="3">
    <source>
        <dbReference type="Proteomes" id="UP000444174"/>
    </source>
</evidence>
<keyword evidence="2" id="KW-0030">Aminoacyl-tRNA synthetase</keyword>
<evidence type="ECO:0000313" key="2">
    <source>
        <dbReference type="EMBL" id="MQQ09054.1"/>
    </source>
</evidence>
<keyword evidence="1" id="KW-0732">Signal</keyword>
<dbReference type="EMBL" id="WIBF01000006">
    <property type="protein sequence ID" value="MQQ09054.1"/>
    <property type="molecule type" value="Genomic_DNA"/>
</dbReference>
<keyword evidence="2" id="KW-0436">Ligase</keyword>
<dbReference type="Pfam" id="PF06347">
    <property type="entry name" value="SH3_4"/>
    <property type="match status" value="2"/>
</dbReference>
<sequence>MRGVLVVFACFIGCFLCLAAPVAAMERGPVTNLPLPRFVSMKASEGNVRRGPSLTHRIDWVFKRRGMPLEITAEYGHWRRVRDRDGAGGWVHYALLSGARTVLIEQDMTQVYARPDQRAQVTAAFELGVIARLGECNLDWCQVTAGGYRGWALKAQLWGVAPEELRE</sequence>
<dbReference type="AlphaFoldDB" id="A0A843YHZ3"/>
<evidence type="ECO:0000256" key="1">
    <source>
        <dbReference type="SAM" id="SignalP"/>
    </source>
</evidence>
<protein>
    <submittedName>
        <fullName evidence="2">Aspartyl-trna synthetase</fullName>
    </submittedName>
</protein>
<feature type="chain" id="PRO_5032591326" evidence="1">
    <location>
        <begin position="20"/>
        <end position="167"/>
    </location>
</feature>
<dbReference type="GO" id="GO:0004812">
    <property type="term" value="F:aminoacyl-tRNA ligase activity"/>
    <property type="evidence" value="ECO:0007669"/>
    <property type="project" value="UniProtKB-KW"/>
</dbReference>
<name>A0A843YHZ3_9RHOB</name>
<dbReference type="Proteomes" id="UP000444174">
    <property type="component" value="Unassembled WGS sequence"/>
</dbReference>
<dbReference type="InterPro" id="IPR010466">
    <property type="entry name" value="DUF1058"/>
</dbReference>